<dbReference type="InterPro" id="IPR029045">
    <property type="entry name" value="ClpP/crotonase-like_dom_sf"/>
</dbReference>
<dbReference type="PATRIC" id="fig|1307839.3.peg.1415"/>
<keyword evidence="6 7" id="KW-0720">Serine protease</keyword>
<evidence type="ECO:0000259" key="11">
    <source>
        <dbReference type="SMART" id="SM00245"/>
    </source>
</evidence>
<dbReference type="CDD" id="cd07562">
    <property type="entry name" value="Peptidase_S41_TRI"/>
    <property type="match status" value="1"/>
</dbReference>
<keyword evidence="4 7" id="KW-0645">Protease</keyword>
<gene>
    <name evidence="12" type="ORF">L21SP5_01323</name>
</gene>
<dbReference type="InterPro" id="IPR012393">
    <property type="entry name" value="Tricorn_protease"/>
</dbReference>
<evidence type="ECO:0000256" key="10">
    <source>
        <dbReference type="SAM" id="Coils"/>
    </source>
</evidence>
<evidence type="ECO:0000256" key="3">
    <source>
        <dbReference type="ARBA" id="ARBA00022490"/>
    </source>
</evidence>
<evidence type="ECO:0000313" key="13">
    <source>
        <dbReference type="Proteomes" id="UP000064893"/>
    </source>
</evidence>
<dbReference type="GO" id="GO:0006508">
    <property type="term" value="P:proteolysis"/>
    <property type="evidence" value="ECO:0007669"/>
    <property type="project" value="UniProtKB-UniRule"/>
</dbReference>
<feature type="domain" description="Tail specific protease" evidence="11">
    <location>
        <begin position="855"/>
        <end position="1049"/>
    </location>
</feature>
<organism evidence="12 13">
    <name type="scientific">Salinivirga cyanobacteriivorans</name>
    <dbReference type="NCBI Taxonomy" id="1307839"/>
    <lineage>
        <taxon>Bacteria</taxon>
        <taxon>Pseudomonadati</taxon>
        <taxon>Bacteroidota</taxon>
        <taxon>Bacteroidia</taxon>
        <taxon>Bacteroidales</taxon>
        <taxon>Salinivirgaceae</taxon>
        <taxon>Salinivirga</taxon>
    </lineage>
</organism>
<dbReference type="InterPro" id="IPR005151">
    <property type="entry name" value="Tail-specific_protease"/>
</dbReference>
<comment type="function">
    <text evidence="7">Degrades oligopeptides.</text>
</comment>
<evidence type="ECO:0000256" key="7">
    <source>
        <dbReference type="PIRNR" id="PIRNR036421"/>
    </source>
</evidence>
<dbReference type="EMBL" id="CP013118">
    <property type="protein sequence ID" value="ALO14974.1"/>
    <property type="molecule type" value="Genomic_DNA"/>
</dbReference>
<dbReference type="Gene3D" id="3.30.750.44">
    <property type="match status" value="1"/>
</dbReference>
<evidence type="ECO:0000256" key="6">
    <source>
        <dbReference type="ARBA" id="ARBA00022825"/>
    </source>
</evidence>
<keyword evidence="13" id="KW-1185">Reference proteome</keyword>
<keyword evidence="3 7" id="KW-0963">Cytoplasm</keyword>
<feature type="site" description="Transition state stabilizer; via amide nitrogen" evidence="9">
    <location>
        <position position="982"/>
    </location>
</feature>
<dbReference type="GO" id="GO:0008236">
    <property type="term" value="F:serine-type peptidase activity"/>
    <property type="evidence" value="ECO:0007669"/>
    <property type="project" value="UniProtKB-UniRule"/>
</dbReference>
<comment type="subcellular location">
    <subcellularLocation>
        <location evidence="1 7">Cytoplasm</location>
    </subcellularLocation>
</comment>
<evidence type="ECO:0000256" key="2">
    <source>
        <dbReference type="ARBA" id="ARBA00008524"/>
    </source>
</evidence>
<dbReference type="Gene3D" id="2.120.10.60">
    <property type="entry name" value="Tricorn protease N-terminal domain"/>
    <property type="match status" value="2"/>
</dbReference>
<dbReference type="InterPro" id="IPR029414">
    <property type="entry name" value="Tricorn_PDZ"/>
</dbReference>
<dbReference type="RefSeq" id="WP_095532304.1">
    <property type="nucleotide sequence ID" value="NZ_CP013118.1"/>
</dbReference>
<comment type="similarity">
    <text evidence="2 7">Belongs to the peptidase S41B family.</text>
</comment>
<proteinExistence type="inferred from homology"/>
<dbReference type="PANTHER" id="PTHR43253">
    <property type="entry name" value="TRICORN PROTEASE HOMOLOG 2-RELATED"/>
    <property type="match status" value="1"/>
</dbReference>
<evidence type="ECO:0000256" key="5">
    <source>
        <dbReference type="ARBA" id="ARBA00022801"/>
    </source>
</evidence>
<feature type="active site" description="Nucleophile" evidence="8">
    <location>
        <position position="981"/>
    </location>
</feature>
<dbReference type="SUPFAM" id="SSF50156">
    <property type="entry name" value="PDZ domain-like"/>
    <property type="match status" value="1"/>
</dbReference>
<sequence>MRAIFLLITLTLSQLANTNTDWMRYASISPDGKQIVFTYKGDLYLVSANGGDAKPLTFHKAHDYEAVWSHDGSKICFASNRYGNFDLFIIDTNGGQAKRLTFHSTDEVPYSFSHDDKHIFFGAQRLDAASHRQYPTSSQPELYKVAAAGSNVKQIWTIPAQDVQISSNGSTMLYHDKKGGEDKFRKHHKSSITRDIWKYDASTQKHTKLTTFRGEDRNPVFAQDENEFYFLSERNGSFNVHSMNIENSGEVKQVTNFIPHPVRYLSISKNGTLCFTYNGSIYTKTGDAAPEKININIRTEAKENPLQLVNVQGNISEMAISPNGKEVAYIVRGEIFVSSVKGEMHKRITETPARERFVSFSPDGEHILYASERNAKWSIYQASKKNSDEPYFFASTLIKEEALIEKENNNYQPKYAPDGEKIAFIENRRTLKILNLKDKTTKTLLDKDKLLYMSEGDQYFTWSPDSKWLLAEYSPVLANTEVLLVSTEHQDSIVNLTQSGYGDYNPKWVNGGKQILWFSDRHGLRSYANSGSRQLDAYAMFLTEASWDRFNLSKDEYALLKEIEEKKKEDNEKEKKRIKKKYKEDKADSLTVKFDWNGLRDRKKRLTIHSSKLGDAVLSKDGQKLFYLTRFEENMDLWQTNLRTKETQMLIELGVRYGSLKWDKKMETLFLLADGKVYTIDPEKERKKKVSLGGEMMLDVVAERQQMFDHVWERNKGMFYISDYHGADWEMLRKNYEPKLQSIGNDFEFVELLSEMLGELNVSHSGARYRYKAPDRDQTAALGIFMDYNFDGPGIKIAEIIKGGPLDKHDLEVSAGMVITKLDGKTIDNKTDNAKYLNRKAGKYTALTLLDQSSGKEKNITVKPISRSKEKRLMYERWVRKNEEEVAKLSNGKLAYVHIPGMSDGPYRNTYEKVMGKYYECDGLIVDTRFNGGGDLVGDLSMFLTGENFMQYAIEDRTVGYEPAFRWTKPSVAIVNEANYSDGHCFSCMYKDLGIGKLIGMPVPGTCSFAGWEMLQNGKVLWGSIPVSAKNKAGEWLENNETMPDVQVKNMPGKIDKGIDQQLERAVEELLKVTK</sequence>
<dbReference type="Gene3D" id="3.90.226.10">
    <property type="entry name" value="2-enoyl-CoA Hydratase, Chain A, domain 1"/>
    <property type="match status" value="1"/>
</dbReference>
<dbReference type="InterPro" id="IPR036034">
    <property type="entry name" value="PDZ_sf"/>
</dbReference>
<evidence type="ECO:0000256" key="9">
    <source>
        <dbReference type="PIRSR" id="PIRSR036421-3"/>
    </source>
</evidence>
<evidence type="ECO:0000256" key="8">
    <source>
        <dbReference type="PIRSR" id="PIRSR036421-1"/>
    </source>
</evidence>
<dbReference type="Pfam" id="PF14685">
    <property type="entry name" value="PDZ_Tricorn"/>
    <property type="match status" value="1"/>
</dbReference>
<dbReference type="SMART" id="SM00245">
    <property type="entry name" value="TSPc"/>
    <property type="match status" value="1"/>
</dbReference>
<dbReference type="Pfam" id="PF26550">
    <property type="entry name" value="Tricorn_2nd"/>
    <property type="match status" value="1"/>
</dbReference>
<feature type="coiled-coil region" evidence="10">
    <location>
        <begin position="561"/>
        <end position="588"/>
    </location>
</feature>
<dbReference type="Pfam" id="PF14684">
    <property type="entry name" value="Tricorn_C1"/>
    <property type="match status" value="1"/>
</dbReference>
<dbReference type="Pfam" id="PF26549">
    <property type="entry name" value="Tricorn_N"/>
    <property type="match status" value="1"/>
</dbReference>
<dbReference type="Pfam" id="PF03572">
    <property type="entry name" value="Peptidase_S41"/>
    <property type="match status" value="1"/>
</dbReference>
<dbReference type="PANTHER" id="PTHR43253:SF1">
    <property type="entry name" value="TRICORN PROTEASE HOMOLOG 2-RELATED"/>
    <property type="match status" value="1"/>
</dbReference>
<dbReference type="KEGG" id="blq:L21SP5_01323"/>
<evidence type="ECO:0000256" key="1">
    <source>
        <dbReference type="ARBA" id="ARBA00004496"/>
    </source>
</evidence>
<keyword evidence="10" id="KW-0175">Coiled coil</keyword>
<dbReference type="Gene3D" id="2.30.42.10">
    <property type="match status" value="1"/>
</dbReference>
<dbReference type="GO" id="GO:0005737">
    <property type="term" value="C:cytoplasm"/>
    <property type="evidence" value="ECO:0007669"/>
    <property type="project" value="UniProtKB-SubCell"/>
</dbReference>
<dbReference type="SUPFAM" id="SSF69304">
    <property type="entry name" value="Tricorn protease N-terminal domain"/>
    <property type="match status" value="1"/>
</dbReference>
<keyword evidence="5 7" id="KW-0378">Hydrolase</keyword>
<dbReference type="InterPro" id="IPR011042">
    <property type="entry name" value="6-blade_b-propeller_TolB-like"/>
</dbReference>
<feature type="active site" description="Charge relay system" evidence="8">
    <location>
        <position position="764"/>
    </location>
</feature>
<dbReference type="Gene3D" id="2.120.10.30">
    <property type="entry name" value="TolB, C-terminal domain"/>
    <property type="match status" value="1"/>
</dbReference>
<evidence type="ECO:0000313" key="12">
    <source>
        <dbReference type="EMBL" id="ALO14974.1"/>
    </source>
</evidence>
<accession>A0A0S2HY41</accession>
<dbReference type="PIRSF" id="PIRSF036421">
    <property type="entry name" value="Tricorn_protease"/>
    <property type="match status" value="1"/>
</dbReference>
<dbReference type="SUPFAM" id="SSF52096">
    <property type="entry name" value="ClpP/crotonase"/>
    <property type="match status" value="1"/>
</dbReference>
<reference evidence="12 13" key="1">
    <citation type="submission" date="2015-11" db="EMBL/GenBank/DDBJ databases">
        <title>Description and complete genome sequence of a novel strain predominating in hypersaline microbial mats and representing a new family of the Bacteriodetes phylum.</title>
        <authorList>
            <person name="Spring S."/>
            <person name="Bunk B."/>
            <person name="Sproer C."/>
            <person name="Klenk H.-P."/>
        </authorList>
    </citation>
    <scope>NUCLEOTIDE SEQUENCE [LARGE SCALE GENOMIC DNA]</scope>
    <source>
        <strain evidence="12 13">L21-Spi-D4</strain>
    </source>
</reference>
<name>A0A0S2HY41_9BACT</name>
<evidence type="ECO:0000256" key="4">
    <source>
        <dbReference type="ARBA" id="ARBA00022670"/>
    </source>
</evidence>
<dbReference type="Proteomes" id="UP000064893">
    <property type="component" value="Chromosome"/>
</dbReference>
<dbReference type="AlphaFoldDB" id="A0A0S2HY41"/>
<protein>
    <recommendedName>
        <fullName evidence="7">Tricorn protease homolog</fullName>
        <ecNumber evidence="7">3.4.21.-</ecNumber>
    </recommendedName>
</protein>
<dbReference type="SUPFAM" id="SSF82171">
    <property type="entry name" value="DPP6 N-terminal domain-like"/>
    <property type="match status" value="2"/>
</dbReference>
<dbReference type="EC" id="3.4.21.-" evidence="7"/>
<feature type="active site" description="Charge relay system" evidence="8">
    <location>
        <position position="1038"/>
    </location>
</feature>
<dbReference type="STRING" id="1307839.L21SP5_01323"/>
<dbReference type="InterPro" id="IPR028204">
    <property type="entry name" value="Tricorn_C1"/>
</dbReference>
<dbReference type="OrthoDB" id="9815657at2"/>